<gene>
    <name evidence="2" type="ORF">RDB_LOCUS101264</name>
</gene>
<dbReference type="SMART" id="SM00256">
    <property type="entry name" value="FBOX"/>
    <property type="match status" value="3"/>
</dbReference>
<dbReference type="CDD" id="cd09917">
    <property type="entry name" value="F-box_SF"/>
    <property type="match status" value="3"/>
</dbReference>
<evidence type="ECO:0000313" key="2">
    <source>
        <dbReference type="EMBL" id="CAE6442196.1"/>
    </source>
</evidence>
<comment type="caution">
    <text evidence="2">The sequence shown here is derived from an EMBL/GenBank/DDBJ whole genome shotgun (WGS) entry which is preliminary data.</text>
</comment>
<feature type="domain" description="F-box" evidence="1">
    <location>
        <begin position="12"/>
        <end position="52"/>
    </location>
</feature>
<protein>
    <recommendedName>
        <fullName evidence="1">F-box domain-containing protein</fullName>
    </recommendedName>
</protein>
<dbReference type="Proteomes" id="UP000663841">
    <property type="component" value="Unassembled WGS sequence"/>
</dbReference>
<dbReference type="InterPro" id="IPR036047">
    <property type="entry name" value="F-box-like_dom_sf"/>
</dbReference>
<evidence type="ECO:0000313" key="3">
    <source>
        <dbReference type="Proteomes" id="UP000663841"/>
    </source>
</evidence>
<organism evidence="2 3">
    <name type="scientific">Rhizoctonia solani</name>
    <dbReference type="NCBI Taxonomy" id="456999"/>
    <lineage>
        <taxon>Eukaryota</taxon>
        <taxon>Fungi</taxon>
        <taxon>Dikarya</taxon>
        <taxon>Basidiomycota</taxon>
        <taxon>Agaricomycotina</taxon>
        <taxon>Agaricomycetes</taxon>
        <taxon>Cantharellales</taxon>
        <taxon>Ceratobasidiaceae</taxon>
        <taxon>Rhizoctonia</taxon>
    </lineage>
</organism>
<dbReference type="InterPro" id="IPR001810">
    <property type="entry name" value="F-box_dom"/>
</dbReference>
<feature type="domain" description="F-box" evidence="1">
    <location>
        <begin position="1191"/>
        <end position="1231"/>
    </location>
</feature>
<dbReference type="EMBL" id="CAJMWW010000095">
    <property type="protein sequence ID" value="CAE6442196.1"/>
    <property type="molecule type" value="Genomic_DNA"/>
</dbReference>
<dbReference type="Pfam" id="PF00646">
    <property type="entry name" value="F-box"/>
    <property type="match status" value="2"/>
</dbReference>
<proteinExistence type="predicted"/>
<dbReference type="OrthoDB" id="10260794at2759"/>
<feature type="domain" description="F-box" evidence="1">
    <location>
        <begin position="623"/>
        <end position="663"/>
    </location>
</feature>
<accession>A0A8H3AWJ6</accession>
<dbReference type="SUPFAM" id="SSF81383">
    <property type="entry name" value="F-box domain"/>
    <property type="match status" value="2"/>
</dbReference>
<reference evidence="2" key="1">
    <citation type="submission" date="2021-01" db="EMBL/GenBank/DDBJ databases">
        <authorList>
            <person name="Kaushik A."/>
        </authorList>
    </citation>
    <scope>NUCLEOTIDE SEQUENCE</scope>
    <source>
        <strain evidence="2">AG3-T5</strain>
    </source>
</reference>
<sequence length="1521" mass="171209">MQDSNSFTLRDLSPELIIEILHCCDCLTIFRFATTCKAYHELVVESTSLQLHIELEVNGLELVKGSSNHDATYSVILEDLKRLHDGMCIALHYGYVLCRLIAYLQAWLELDIGEPIVRSLGSSRGPLWDLRENFYIKAFSRSEEPLPDTVQFIPLDAQNPDPPRLMFDFGFREFTADPEQGLVAMISRDADNYICHVHLCSSVTALAHPLAEHSRLTAQFDFEPPSFSSGFAIEIMEHMVLVKLSYPDMSIYELLIWDWKSGNLLHRISSRKGMCDFMFLDQRHLVLLSSTTGSTEDSLALLVYDISSNTPARTSHPDKPSRIDGFSITEPILRLEFPRLKQSSRISDTGFFLRAGPTPGRRIYTKSAAFSCSYVMTLSITFGFQPVGYIWEITDAPSYRVFLDGRSLLNHVRTSPHDETKVLPWEVWGPNATRWFTAPRESDHLVYWPYCMAGSKYTPPLSHLPYYCIFDFSPLSVSRSRTQLTRVHSDAIPFDGDLGVGDRFGSLEFSDGYLPDFLAELPSRPEPLVAIIGSDHPSIMDAGNPGFNEPITSRLPYRLVCKGGNNRSHKGWQILGDCIIGVDVSLIYLPFTSSLSLTLNFDNVTHSIIQRMHDTGGCVLGDLSPELVIKILHFCDCSAILKFAATCKAYHKMVAHSTSLQLHIELEANGLEIVKGSFKAGATYSIILEDLRRFRDAWLNLDISGSITRPLGESETLLWELREGFYIKAFSRSRHHTRADAIQFIPLDGESSDPPPLMFDFRFNEFTVDPEQGLVAMICSADDVDKDNICYIHLCSSTTGLAHPLAQYPKLTLAFDYSLPPFSSQYALEIMGHRLLTKAAHPGTNKYELLIWDWRSGVLLHRISSREGMCDFTFLDQRHLVVLSVTRSNVDRGILNKLALLIYNITWDKSIQIAGNTGHVQVADISTSEPILHLEFPRLRESVSIRQAGFFLRSDPTPGRTIYTNSAAFSCPRTNTLSISFSSDAPWSSGDPRSYRVFIDGRYLLDPIRTNLGDVTSVPWSTWGANTRWFAAPEDPNYWICWISGSRYIRPLSQPPYYCVFEFSSPTVRRFKGRFAHSSPASSDVDAGVDGLAIRDGFGDLARLDNYLLDLFVDSPSSSDPPEPIIITVGADNPSTIDTDSDHHFDETITSRLPYRVVSKGNNQLDYEGWQINGDCIVGVFMANAFSLSDISSELVIQILHYCEYTSILSFTSTCKAYYELVAQSISLQLHIELEVNGLELVKDSFKRNADYFTILQELQRFRDAWLKLDFEAPVERLVGSSEMLLWELREGFYIRAFSSEDGLFSDTLQFIPLDSKIPDSPPLSFDFTFNEFTTDPGQGLFAILSRSMQRDMSVHIHLRSSSTGLAHPLARHPLLTAVLDFEPPYVWPGFSIEIMGDMVLAKVSLPQTHMYELLVWNWKFGILLHRIGSRQGICDYAFLDQQHLVVLSGSPSIQSHLGTLALLIYAISENVSTHSYPLNTGQIRISDAPISQPILCLELPQIKQSPCDVHSLGHIRVSIC</sequence>
<evidence type="ECO:0000259" key="1">
    <source>
        <dbReference type="SMART" id="SM00256"/>
    </source>
</evidence>
<name>A0A8H3AWJ6_9AGAM</name>